<dbReference type="GO" id="GO:0140359">
    <property type="term" value="F:ABC-type transporter activity"/>
    <property type="evidence" value="ECO:0007669"/>
    <property type="project" value="InterPro"/>
</dbReference>
<feature type="transmembrane region" description="Helical" evidence="8">
    <location>
        <begin position="120"/>
        <end position="139"/>
    </location>
</feature>
<comment type="subcellular location">
    <subcellularLocation>
        <location evidence="1">Cell inner membrane</location>
        <topology evidence="1">Multi-pass membrane protein</topology>
    </subcellularLocation>
</comment>
<keyword evidence="4" id="KW-1003">Cell membrane</keyword>
<feature type="transmembrane region" description="Helical" evidence="8">
    <location>
        <begin position="182"/>
        <end position="201"/>
    </location>
</feature>
<accession>A0A366EQE0</accession>
<keyword evidence="7 8" id="KW-0472">Membrane</keyword>
<organism evidence="10 11">
    <name type="scientific">Roseiarcus fermentans</name>
    <dbReference type="NCBI Taxonomy" id="1473586"/>
    <lineage>
        <taxon>Bacteria</taxon>
        <taxon>Pseudomonadati</taxon>
        <taxon>Pseudomonadota</taxon>
        <taxon>Alphaproteobacteria</taxon>
        <taxon>Hyphomicrobiales</taxon>
        <taxon>Roseiarcaceae</taxon>
        <taxon>Roseiarcus</taxon>
    </lineage>
</organism>
<dbReference type="PANTHER" id="PTHR30413:SF8">
    <property type="entry name" value="TRANSPORT PERMEASE PROTEIN"/>
    <property type="match status" value="1"/>
</dbReference>
<proteinExistence type="inferred from homology"/>
<dbReference type="PANTHER" id="PTHR30413">
    <property type="entry name" value="INNER MEMBRANE TRANSPORT PERMEASE"/>
    <property type="match status" value="1"/>
</dbReference>
<feature type="transmembrane region" description="Helical" evidence="8">
    <location>
        <begin position="243"/>
        <end position="261"/>
    </location>
</feature>
<evidence type="ECO:0000259" key="9">
    <source>
        <dbReference type="Pfam" id="PF01061"/>
    </source>
</evidence>
<keyword evidence="11" id="KW-1185">Reference proteome</keyword>
<evidence type="ECO:0000256" key="1">
    <source>
        <dbReference type="ARBA" id="ARBA00004429"/>
    </source>
</evidence>
<dbReference type="AlphaFoldDB" id="A0A366EQE0"/>
<dbReference type="RefSeq" id="WP_113892054.1">
    <property type="nucleotide sequence ID" value="NZ_QNRK01000038.1"/>
</dbReference>
<feature type="domain" description="ABC-2 type transporter transmembrane" evidence="9">
    <location>
        <begin position="23"/>
        <end position="229"/>
    </location>
</feature>
<dbReference type="Proteomes" id="UP000253529">
    <property type="component" value="Unassembled WGS sequence"/>
</dbReference>
<protein>
    <submittedName>
        <fullName evidence="10">Capsular polysaccharide transport system permease protein</fullName>
    </submittedName>
</protein>
<dbReference type="GO" id="GO:0015920">
    <property type="term" value="P:lipopolysaccharide transport"/>
    <property type="evidence" value="ECO:0007669"/>
    <property type="project" value="TreeGrafter"/>
</dbReference>
<evidence type="ECO:0000256" key="2">
    <source>
        <dbReference type="ARBA" id="ARBA00007783"/>
    </source>
</evidence>
<comment type="caution">
    <text evidence="10">The sequence shown here is derived from an EMBL/GenBank/DDBJ whole genome shotgun (WGS) entry which is preliminary data.</text>
</comment>
<comment type="similarity">
    <text evidence="2">Belongs to the ABC-2 integral membrane protein family.</text>
</comment>
<evidence type="ECO:0000256" key="6">
    <source>
        <dbReference type="ARBA" id="ARBA00022989"/>
    </source>
</evidence>
<evidence type="ECO:0000313" key="11">
    <source>
        <dbReference type="Proteomes" id="UP000253529"/>
    </source>
</evidence>
<evidence type="ECO:0000256" key="5">
    <source>
        <dbReference type="ARBA" id="ARBA00022692"/>
    </source>
</evidence>
<dbReference type="EMBL" id="QNRK01000038">
    <property type="protein sequence ID" value="RBP04633.1"/>
    <property type="molecule type" value="Genomic_DNA"/>
</dbReference>
<reference evidence="10 11" key="1">
    <citation type="submission" date="2018-06" db="EMBL/GenBank/DDBJ databases">
        <title>Genomic Encyclopedia of Type Strains, Phase IV (KMG-IV): sequencing the most valuable type-strain genomes for metagenomic binning, comparative biology and taxonomic classification.</title>
        <authorList>
            <person name="Goeker M."/>
        </authorList>
    </citation>
    <scope>NUCLEOTIDE SEQUENCE [LARGE SCALE GENOMIC DNA]</scope>
    <source>
        <strain evidence="10 11">DSM 24875</strain>
    </source>
</reference>
<sequence length="268" mass="29323">MSALPAERVPGLRQLLAAQGAVLYALMLRDIRTRFFGTALGFLVTIAWPLSHLGAIILINAGLGRAAPYGQSSALWFATGTVPFIAFSYVSRFCVWGMVTNKPMLAYPIVRVTDILFSRMILEILNSVIVVVILAAAFWCFGIDFIPANLTVAASAFLAAVLLGVGFGIFNSIIAAFMPMWFTVYSLSMIVFWIASGILFVPDALPDQAVYWLSYNPVLQCVEWMRSAYYDDYGAHVLDKQYTLVWAAGSILAGLALERVVRGKILSG</sequence>
<keyword evidence="6 8" id="KW-1133">Transmembrane helix</keyword>
<evidence type="ECO:0000256" key="4">
    <source>
        <dbReference type="ARBA" id="ARBA00022475"/>
    </source>
</evidence>
<dbReference type="OrthoDB" id="8479094at2"/>
<evidence type="ECO:0000256" key="8">
    <source>
        <dbReference type="SAM" id="Phobius"/>
    </source>
</evidence>
<dbReference type="InterPro" id="IPR013525">
    <property type="entry name" value="ABC2_TM"/>
</dbReference>
<name>A0A366EQE0_9HYPH</name>
<feature type="transmembrane region" description="Helical" evidence="8">
    <location>
        <begin position="145"/>
        <end position="170"/>
    </location>
</feature>
<gene>
    <name evidence="10" type="ORF">DFR50_13817</name>
</gene>
<evidence type="ECO:0000256" key="7">
    <source>
        <dbReference type="ARBA" id="ARBA00023136"/>
    </source>
</evidence>
<feature type="transmembrane region" description="Helical" evidence="8">
    <location>
        <begin position="75"/>
        <end position="99"/>
    </location>
</feature>
<evidence type="ECO:0000256" key="3">
    <source>
        <dbReference type="ARBA" id="ARBA00022448"/>
    </source>
</evidence>
<feature type="transmembrane region" description="Helical" evidence="8">
    <location>
        <begin position="40"/>
        <end position="63"/>
    </location>
</feature>
<dbReference type="Pfam" id="PF01061">
    <property type="entry name" value="ABC2_membrane"/>
    <property type="match status" value="1"/>
</dbReference>
<evidence type="ECO:0000313" key="10">
    <source>
        <dbReference type="EMBL" id="RBP04633.1"/>
    </source>
</evidence>
<dbReference type="GO" id="GO:0005886">
    <property type="term" value="C:plasma membrane"/>
    <property type="evidence" value="ECO:0007669"/>
    <property type="project" value="UniProtKB-SubCell"/>
</dbReference>
<keyword evidence="5 8" id="KW-0812">Transmembrane</keyword>
<keyword evidence="3" id="KW-0813">Transport</keyword>